<keyword evidence="3 5" id="KW-1133">Transmembrane helix</keyword>
<sequence length="584" mass="59366">MTDNVALAPQPTTAGGAYRWRWPAFVVVLLASIMNLLDTLVTNIAAPSIRAELGGGPALIQWLGAGYTLALAAGLITGGRLGDLYGRRPVFLVGAAGFTLTSLLCAVATSPGMLIGARVAQGLFGAVMLPQGLGVIRSVFPPRELGAAFGVFGPAMGLASVAGPVLAGGLISADLWGTGWRMIFLINLPIGLFAVVAGARFLPAGRESTARRLDLPGAVLAAVAALLLVYPVVQGRELDWPAWVFLLIALALILFVVFARFEAGVQRRGGDPLIVPTLFGNRAFTGGLATGLAIFTSMVGFALVFAVFLQAGLGFSPLKAGLTVLPQALGSLVGFAATAVGLTQRLGRRSLQLGTALMICGVLGVFLVLRVEGADVSPWHFAPVLLIYGAGLGLFLSPFFDIVLAGVRPAEYGSASGTLNAMQQLGGAVGAAVLGTLFFGLLGGQVAQAADADASALRSRLAAIGVPAPEQQRIVDGLRACGRESADTTDPDAVPTACRRLGEEVSGASGATSDGAAVAAAVDEAGRDATHGGFAAALRGTIWAAVGLLATAFALTFLLPPYARRHRPGGAGDGPAGRETGSAS</sequence>
<evidence type="ECO:0000259" key="6">
    <source>
        <dbReference type="PROSITE" id="PS50850"/>
    </source>
</evidence>
<dbReference type="PANTHER" id="PTHR42718:SF39">
    <property type="entry name" value="ACTINORHODIN TRANSPORTER-RELATED"/>
    <property type="match status" value="1"/>
</dbReference>
<feature type="transmembrane region" description="Helical" evidence="5">
    <location>
        <begin position="425"/>
        <end position="447"/>
    </location>
</feature>
<accession>A0A1C4ZWP8</accession>
<feature type="transmembrane region" description="Helical" evidence="5">
    <location>
        <begin position="350"/>
        <end position="369"/>
    </location>
</feature>
<evidence type="ECO:0000313" key="7">
    <source>
        <dbReference type="EMBL" id="SCF37184.1"/>
    </source>
</evidence>
<dbReference type="SUPFAM" id="SSF103473">
    <property type="entry name" value="MFS general substrate transporter"/>
    <property type="match status" value="1"/>
</dbReference>
<dbReference type="GO" id="GO:0005886">
    <property type="term" value="C:plasma membrane"/>
    <property type="evidence" value="ECO:0007669"/>
    <property type="project" value="UniProtKB-SubCell"/>
</dbReference>
<reference evidence="8" key="1">
    <citation type="submission" date="2016-06" db="EMBL/GenBank/DDBJ databases">
        <authorList>
            <person name="Varghese N."/>
        </authorList>
    </citation>
    <scope>NUCLEOTIDE SEQUENCE [LARGE SCALE GENOMIC DNA]</scope>
    <source>
        <strain evidence="8">DSM 45555</strain>
    </source>
</reference>
<dbReference type="InterPro" id="IPR036259">
    <property type="entry name" value="MFS_trans_sf"/>
</dbReference>
<dbReference type="PANTHER" id="PTHR42718">
    <property type="entry name" value="MAJOR FACILITATOR SUPERFAMILY MULTIDRUG TRANSPORTER MFSC"/>
    <property type="match status" value="1"/>
</dbReference>
<evidence type="ECO:0000256" key="5">
    <source>
        <dbReference type="SAM" id="Phobius"/>
    </source>
</evidence>
<feature type="transmembrane region" description="Helical" evidence="5">
    <location>
        <begin position="90"/>
        <end position="109"/>
    </location>
</feature>
<dbReference type="GO" id="GO:0022857">
    <property type="term" value="F:transmembrane transporter activity"/>
    <property type="evidence" value="ECO:0007669"/>
    <property type="project" value="InterPro"/>
</dbReference>
<dbReference type="PROSITE" id="PS50850">
    <property type="entry name" value="MFS"/>
    <property type="match status" value="1"/>
</dbReference>
<feature type="transmembrane region" description="Helical" evidence="5">
    <location>
        <begin position="148"/>
        <end position="171"/>
    </location>
</feature>
<evidence type="ECO:0000256" key="4">
    <source>
        <dbReference type="ARBA" id="ARBA00023136"/>
    </source>
</evidence>
<feature type="transmembrane region" description="Helical" evidence="5">
    <location>
        <begin position="381"/>
        <end position="404"/>
    </location>
</feature>
<comment type="subcellular location">
    <subcellularLocation>
        <location evidence="1">Cell membrane</location>
        <topology evidence="1">Multi-pass membrane protein</topology>
    </subcellularLocation>
</comment>
<feature type="transmembrane region" description="Helical" evidence="5">
    <location>
        <begin position="324"/>
        <end position="343"/>
    </location>
</feature>
<dbReference type="InterPro" id="IPR020846">
    <property type="entry name" value="MFS_dom"/>
</dbReference>
<keyword evidence="2 5" id="KW-0812">Transmembrane</keyword>
<name>A0A1C4ZWP8_9ACTN</name>
<evidence type="ECO:0000256" key="3">
    <source>
        <dbReference type="ARBA" id="ARBA00022989"/>
    </source>
</evidence>
<feature type="transmembrane region" description="Helical" evidence="5">
    <location>
        <begin position="215"/>
        <end position="234"/>
    </location>
</feature>
<proteinExistence type="predicted"/>
<feature type="transmembrane region" description="Helical" evidence="5">
    <location>
        <begin position="58"/>
        <end position="78"/>
    </location>
</feature>
<evidence type="ECO:0000256" key="1">
    <source>
        <dbReference type="ARBA" id="ARBA00004651"/>
    </source>
</evidence>
<feature type="transmembrane region" description="Helical" evidence="5">
    <location>
        <begin position="24"/>
        <end position="46"/>
    </location>
</feature>
<feature type="transmembrane region" description="Helical" evidence="5">
    <location>
        <begin position="240"/>
        <end position="259"/>
    </location>
</feature>
<dbReference type="Gene3D" id="1.20.1250.20">
    <property type="entry name" value="MFS general substrate transporter like domains"/>
    <property type="match status" value="1"/>
</dbReference>
<dbReference type="Gene3D" id="1.20.1720.10">
    <property type="entry name" value="Multidrug resistance protein D"/>
    <property type="match status" value="1"/>
</dbReference>
<feature type="transmembrane region" description="Helical" evidence="5">
    <location>
        <begin position="183"/>
        <end position="203"/>
    </location>
</feature>
<organism evidence="7 8">
    <name type="scientific">Micromonospora marina</name>
    <dbReference type="NCBI Taxonomy" id="307120"/>
    <lineage>
        <taxon>Bacteria</taxon>
        <taxon>Bacillati</taxon>
        <taxon>Actinomycetota</taxon>
        <taxon>Actinomycetes</taxon>
        <taxon>Micromonosporales</taxon>
        <taxon>Micromonosporaceae</taxon>
        <taxon>Micromonospora</taxon>
    </lineage>
</organism>
<dbReference type="CDD" id="cd17321">
    <property type="entry name" value="MFS_MMR_MDR_like"/>
    <property type="match status" value="1"/>
</dbReference>
<feature type="transmembrane region" description="Helical" evidence="5">
    <location>
        <begin position="540"/>
        <end position="559"/>
    </location>
</feature>
<dbReference type="RefSeq" id="WP_091049085.1">
    <property type="nucleotide sequence ID" value="NZ_FMCV01000021.1"/>
</dbReference>
<feature type="transmembrane region" description="Helical" evidence="5">
    <location>
        <begin position="115"/>
        <end position="136"/>
    </location>
</feature>
<dbReference type="InterPro" id="IPR011701">
    <property type="entry name" value="MFS"/>
</dbReference>
<feature type="transmembrane region" description="Helical" evidence="5">
    <location>
        <begin position="288"/>
        <end position="312"/>
    </location>
</feature>
<dbReference type="AlphaFoldDB" id="A0A1C4ZWP8"/>
<keyword evidence="4 5" id="KW-0472">Membrane</keyword>
<dbReference type="EMBL" id="FMCV01000021">
    <property type="protein sequence ID" value="SCF37184.1"/>
    <property type="molecule type" value="Genomic_DNA"/>
</dbReference>
<evidence type="ECO:0000313" key="8">
    <source>
        <dbReference type="Proteomes" id="UP000198551"/>
    </source>
</evidence>
<dbReference type="Proteomes" id="UP000198551">
    <property type="component" value="Unassembled WGS sequence"/>
</dbReference>
<feature type="domain" description="Major facilitator superfamily (MFS) profile" evidence="6">
    <location>
        <begin position="24"/>
        <end position="564"/>
    </location>
</feature>
<gene>
    <name evidence="7" type="ORF">GA0070215_12130</name>
</gene>
<keyword evidence="8" id="KW-1185">Reference proteome</keyword>
<dbReference type="Pfam" id="PF07690">
    <property type="entry name" value="MFS_1"/>
    <property type="match status" value="1"/>
</dbReference>
<evidence type="ECO:0000256" key="2">
    <source>
        <dbReference type="ARBA" id="ARBA00022692"/>
    </source>
</evidence>
<protein>
    <submittedName>
        <fullName evidence="7">Drug resistance transporter, EmrB/QacA subfamily</fullName>
    </submittedName>
</protein>